<keyword evidence="1" id="KW-0812">Transmembrane</keyword>
<keyword evidence="1" id="KW-0472">Membrane</keyword>
<evidence type="ECO:0000313" key="2">
    <source>
        <dbReference type="WBParaSite" id="maker-PairedContig_3984-snap-gene-0.3-mRNA-1"/>
    </source>
</evidence>
<dbReference type="WBParaSite" id="maker-PairedContig_3984-snap-gene-0.3-mRNA-1">
    <property type="protein sequence ID" value="maker-PairedContig_3984-snap-gene-0.3-mRNA-1"/>
    <property type="gene ID" value="maker-PairedContig_3984-snap-gene-0.3"/>
</dbReference>
<accession>A0A1I8ER63</accession>
<protein>
    <submittedName>
        <fullName evidence="2">Uncharacterized protein</fullName>
    </submittedName>
</protein>
<organism evidence="2">
    <name type="scientific">Wuchereria bancrofti</name>
    <dbReference type="NCBI Taxonomy" id="6293"/>
    <lineage>
        <taxon>Eukaryota</taxon>
        <taxon>Metazoa</taxon>
        <taxon>Ecdysozoa</taxon>
        <taxon>Nematoda</taxon>
        <taxon>Chromadorea</taxon>
        <taxon>Rhabditida</taxon>
        <taxon>Spirurina</taxon>
        <taxon>Spiruromorpha</taxon>
        <taxon>Filarioidea</taxon>
        <taxon>Onchocercidae</taxon>
        <taxon>Wuchereria</taxon>
    </lineage>
</organism>
<dbReference type="STRING" id="6293.A0A1I8ER63"/>
<dbReference type="AlphaFoldDB" id="A0A1I8ER63"/>
<evidence type="ECO:0000256" key="1">
    <source>
        <dbReference type="SAM" id="Phobius"/>
    </source>
</evidence>
<sequence>MQPFPSRSEIEHKQKWYLNLLRERLNRKKQLRKVFTSLSLQERSRFPTIEVVTFSKDREGTGFICAGHQTKGIIIRFNLTNKISTMDKLDTEVSCFLIFTFFLKLIMISIINLLQLDAYFKLILFLFSFSFF</sequence>
<reference evidence="2" key="1">
    <citation type="submission" date="2016-11" db="UniProtKB">
        <authorList>
            <consortium name="WormBaseParasite"/>
        </authorList>
    </citation>
    <scope>IDENTIFICATION</scope>
    <source>
        <strain evidence="2">pt0022</strain>
    </source>
</reference>
<feature type="transmembrane region" description="Helical" evidence="1">
    <location>
        <begin position="93"/>
        <end position="114"/>
    </location>
</feature>
<name>A0A1I8ER63_WUCBA</name>
<keyword evidence="1" id="KW-1133">Transmembrane helix</keyword>
<proteinExistence type="predicted"/>